<gene>
    <name evidence="2" type="ORF">PXEA_LOCUS12739</name>
</gene>
<sequence length="58" mass="6432">MAHLLKNHRLKSGCLRAFDYTTFDDLEQIQKKEIGVSSQQRLSAGHGAPKNETSCKSG</sequence>
<evidence type="ECO:0000313" key="2">
    <source>
        <dbReference type="EMBL" id="VEL19299.1"/>
    </source>
</evidence>
<organism evidence="2 3">
    <name type="scientific">Protopolystoma xenopodis</name>
    <dbReference type="NCBI Taxonomy" id="117903"/>
    <lineage>
        <taxon>Eukaryota</taxon>
        <taxon>Metazoa</taxon>
        <taxon>Spiralia</taxon>
        <taxon>Lophotrochozoa</taxon>
        <taxon>Platyhelminthes</taxon>
        <taxon>Monogenea</taxon>
        <taxon>Polyopisthocotylea</taxon>
        <taxon>Polystomatidea</taxon>
        <taxon>Polystomatidae</taxon>
        <taxon>Protopolystoma</taxon>
    </lineage>
</organism>
<proteinExistence type="predicted"/>
<accession>A0A448WSS6</accession>
<comment type="caution">
    <text evidence="2">The sequence shown here is derived from an EMBL/GenBank/DDBJ whole genome shotgun (WGS) entry which is preliminary data.</text>
</comment>
<dbReference type="EMBL" id="CAAALY010040951">
    <property type="protein sequence ID" value="VEL19299.1"/>
    <property type="molecule type" value="Genomic_DNA"/>
</dbReference>
<dbReference type="AlphaFoldDB" id="A0A448WSS6"/>
<feature type="region of interest" description="Disordered" evidence="1">
    <location>
        <begin position="36"/>
        <end position="58"/>
    </location>
</feature>
<keyword evidence="3" id="KW-1185">Reference proteome</keyword>
<name>A0A448WSS6_9PLAT</name>
<evidence type="ECO:0000256" key="1">
    <source>
        <dbReference type="SAM" id="MobiDB-lite"/>
    </source>
</evidence>
<evidence type="ECO:0000313" key="3">
    <source>
        <dbReference type="Proteomes" id="UP000784294"/>
    </source>
</evidence>
<reference evidence="2" key="1">
    <citation type="submission" date="2018-11" db="EMBL/GenBank/DDBJ databases">
        <authorList>
            <consortium name="Pathogen Informatics"/>
        </authorList>
    </citation>
    <scope>NUCLEOTIDE SEQUENCE</scope>
</reference>
<dbReference type="Proteomes" id="UP000784294">
    <property type="component" value="Unassembled WGS sequence"/>
</dbReference>
<protein>
    <submittedName>
        <fullName evidence="2">Uncharacterized protein</fullName>
    </submittedName>
</protein>